<keyword evidence="2" id="KW-1185">Reference proteome</keyword>
<evidence type="ECO:0000313" key="2">
    <source>
        <dbReference type="Proteomes" id="UP000036938"/>
    </source>
</evidence>
<reference evidence="1 2" key="1">
    <citation type="journal article" date="2015" name="Int. J. Syst. Evol. Microbiol.">
        <title>Aestuariivita atlantica sp. nov., isolated from deep sea sediment of the Atlantic Ocean.</title>
        <authorList>
            <person name="Li G."/>
            <person name="Lai Q."/>
            <person name="Du Y."/>
            <person name="Liu X."/>
            <person name="Sun F."/>
            <person name="Shao Z."/>
        </authorList>
    </citation>
    <scope>NUCLEOTIDE SEQUENCE [LARGE SCALE GENOMIC DNA]</scope>
    <source>
        <strain evidence="1 2">22II-S11-z3</strain>
    </source>
</reference>
<protein>
    <submittedName>
        <fullName evidence="1">Uncharacterized protein</fullName>
    </submittedName>
</protein>
<sequence>MAGSREGAVMDRYAERIAEFEAVARERGWRLEPHDRRGAGVPEVPRVEGLTSSVLPRGAKLPGDPDCVAVTVLAGVPEEPGRAGFGVSSLSGQWLSRDEARVWGAQIGVPLWTGLVGNVRIRVAMQGPDAATWCRLEQRANLVGRDEEGDGRRFDLSLFLSRPMHDALVARAPVHEKPWLAPRRVLLILPLPYDVGSDDTPLATGRPWYPTATRVVEDLLLAETEEGPACPAPISGYRVFHERLATG</sequence>
<organism evidence="1 2">
    <name type="scientific">Pseudaestuariivita atlantica</name>
    <dbReference type="NCBI Taxonomy" id="1317121"/>
    <lineage>
        <taxon>Bacteria</taxon>
        <taxon>Pseudomonadati</taxon>
        <taxon>Pseudomonadota</taxon>
        <taxon>Alphaproteobacteria</taxon>
        <taxon>Rhodobacterales</taxon>
        <taxon>Paracoccaceae</taxon>
        <taxon>Pseudaestuariivita</taxon>
    </lineage>
</organism>
<evidence type="ECO:0000313" key="1">
    <source>
        <dbReference type="EMBL" id="KNG95297.1"/>
    </source>
</evidence>
<proteinExistence type="predicted"/>
<comment type="caution">
    <text evidence="1">The sequence shown here is derived from an EMBL/GenBank/DDBJ whole genome shotgun (WGS) entry which is preliminary data.</text>
</comment>
<dbReference type="Proteomes" id="UP000036938">
    <property type="component" value="Unassembled WGS sequence"/>
</dbReference>
<name>A0A0L1JUC7_9RHOB</name>
<gene>
    <name evidence="1" type="ORF">ATO11_01295</name>
</gene>
<dbReference type="RefSeq" id="WP_050529018.1">
    <property type="nucleotide sequence ID" value="NZ_AQQZ01000001.1"/>
</dbReference>
<accession>A0A0L1JUC7</accession>
<dbReference type="STRING" id="1317121.ATO11_01295"/>
<dbReference type="EMBL" id="AQQZ01000001">
    <property type="protein sequence ID" value="KNG95297.1"/>
    <property type="molecule type" value="Genomic_DNA"/>
</dbReference>
<dbReference type="AlphaFoldDB" id="A0A0L1JUC7"/>